<dbReference type="Proteomes" id="UP000033400">
    <property type="component" value="Unassembled WGS sequence"/>
</dbReference>
<gene>
    <name evidence="2" type="ORF">VD17_19240</name>
</gene>
<feature type="domain" description="Knr4/Smi1-like" evidence="1">
    <location>
        <begin position="9"/>
        <end position="116"/>
    </location>
</feature>
<name>A0A0F4V883_PSEFL</name>
<organism evidence="2 3">
    <name type="scientific">Pseudomonas fluorescens</name>
    <dbReference type="NCBI Taxonomy" id="294"/>
    <lineage>
        <taxon>Bacteria</taxon>
        <taxon>Pseudomonadati</taxon>
        <taxon>Pseudomonadota</taxon>
        <taxon>Gammaproteobacteria</taxon>
        <taxon>Pseudomonadales</taxon>
        <taxon>Pseudomonadaceae</taxon>
        <taxon>Pseudomonas</taxon>
    </lineage>
</organism>
<reference evidence="2 3" key="1">
    <citation type="submission" date="2015-03" db="EMBL/GenBank/DDBJ databases">
        <title>Comparative genomics of Pseudomonas insights into diversity of traits involved in vanlence and defense.</title>
        <authorList>
            <person name="Qin Y."/>
        </authorList>
    </citation>
    <scope>NUCLEOTIDE SEQUENCE [LARGE SCALE GENOMIC DNA]</scope>
    <source>
        <strain evidence="2 3">H24</strain>
    </source>
</reference>
<dbReference type="OrthoDB" id="8456590at2"/>
<evidence type="ECO:0000313" key="3">
    <source>
        <dbReference type="Proteomes" id="UP000033400"/>
    </source>
</evidence>
<dbReference type="SUPFAM" id="SSF160631">
    <property type="entry name" value="SMI1/KNR4-like"/>
    <property type="match status" value="1"/>
</dbReference>
<evidence type="ECO:0000259" key="1">
    <source>
        <dbReference type="SMART" id="SM00860"/>
    </source>
</evidence>
<dbReference type="InterPro" id="IPR018958">
    <property type="entry name" value="Knr4/Smi1-like_dom"/>
</dbReference>
<dbReference type="AlphaFoldDB" id="A0A0F4V883"/>
<evidence type="ECO:0000313" key="2">
    <source>
        <dbReference type="EMBL" id="KJZ64167.1"/>
    </source>
</evidence>
<dbReference type="InterPro" id="IPR037883">
    <property type="entry name" value="Knr4/Smi1-like_sf"/>
</dbReference>
<dbReference type="RefSeq" id="WP_046055176.1">
    <property type="nucleotide sequence ID" value="NZ_LACH01000043.1"/>
</dbReference>
<protein>
    <recommendedName>
        <fullName evidence="1">Knr4/Smi1-like domain-containing protein</fullName>
    </recommendedName>
</protein>
<sequence>MTEDPFRIPTDADIAEAERALKFRFPVQYVQFLKEGSNVENAALDAALIVRGCSYLDIFEIAETAWSHAGVPRDWLPFIENNGDYFLISESGAVRYWSHNGHIDESWPSFSAWFQQVCIECR</sequence>
<accession>A0A0F4V883</accession>
<comment type="caution">
    <text evidence="2">The sequence shown here is derived from an EMBL/GenBank/DDBJ whole genome shotgun (WGS) entry which is preliminary data.</text>
</comment>
<proteinExistence type="predicted"/>
<dbReference type="EMBL" id="LACH01000043">
    <property type="protein sequence ID" value="KJZ64167.1"/>
    <property type="molecule type" value="Genomic_DNA"/>
</dbReference>
<dbReference type="Gene3D" id="3.40.1580.10">
    <property type="entry name" value="SMI1/KNR4-like"/>
    <property type="match status" value="1"/>
</dbReference>
<dbReference type="PATRIC" id="fig|294.133.peg.3587"/>
<dbReference type="Pfam" id="PF14567">
    <property type="entry name" value="SUKH_5"/>
    <property type="match status" value="1"/>
</dbReference>
<dbReference type="SMART" id="SM00860">
    <property type="entry name" value="SMI1_KNR4"/>
    <property type="match status" value="1"/>
</dbReference>